<reference evidence="11 12" key="1">
    <citation type="journal article" date="2016" name="Nat. Commun.">
        <title>Thousands of microbial genomes shed light on interconnected biogeochemical processes in an aquifer system.</title>
        <authorList>
            <person name="Anantharaman K."/>
            <person name="Brown C.T."/>
            <person name="Hug L.A."/>
            <person name="Sharon I."/>
            <person name="Castelle C.J."/>
            <person name="Probst A.J."/>
            <person name="Thomas B.C."/>
            <person name="Singh A."/>
            <person name="Wilkins M.J."/>
            <person name="Karaoz U."/>
            <person name="Brodie E.L."/>
            <person name="Williams K.H."/>
            <person name="Hubbard S.S."/>
            <person name="Banfield J.F."/>
        </authorList>
    </citation>
    <scope>NUCLEOTIDE SEQUENCE [LARGE SCALE GENOMIC DNA]</scope>
</reference>
<keyword evidence="6 9" id="KW-0822">Tryptophan biosynthesis</keyword>
<dbReference type="HAMAP" id="MF_00134_B">
    <property type="entry name" value="IGPS_B"/>
    <property type="match status" value="1"/>
</dbReference>
<dbReference type="EC" id="4.1.1.48" evidence="9"/>
<dbReference type="CDD" id="cd00331">
    <property type="entry name" value="IGPS"/>
    <property type="match status" value="1"/>
</dbReference>
<dbReference type="SUPFAM" id="SSF51366">
    <property type="entry name" value="Ribulose-phoshate binding barrel"/>
    <property type="match status" value="1"/>
</dbReference>
<dbReference type="Proteomes" id="UP000176938">
    <property type="component" value="Unassembled WGS sequence"/>
</dbReference>
<evidence type="ECO:0000256" key="3">
    <source>
        <dbReference type="ARBA" id="ARBA00008737"/>
    </source>
</evidence>
<comment type="pathway">
    <text evidence="2 9">Amino-acid biosynthesis; L-tryptophan biosynthesis; L-tryptophan from chorismate: step 4/5.</text>
</comment>
<dbReference type="GO" id="GO:0004425">
    <property type="term" value="F:indole-3-glycerol-phosphate synthase activity"/>
    <property type="evidence" value="ECO:0007669"/>
    <property type="project" value="UniProtKB-UniRule"/>
</dbReference>
<dbReference type="UniPathway" id="UPA00035">
    <property type="reaction ID" value="UER00043"/>
</dbReference>
<keyword evidence="5 9" id="KW-0210">Decarboxylase</keyword>
<comment type="catalytic activity">
    <reaction evidence="1 9">
        <text>1-(2-carboxyphenylamino)-1-deoxy-D-ribulose 5-phosphate + H(+) = (1S,2R)-1-C-(indol-3-yl)glycerol 3-phosphate + CO2 + H2O</text>
        <dbReference type="Rhea" id="RHEA:23476"/>
        <dbReference type="ChEBI" id="CHEBI:15377"/>
        <dbReference type="ChEBI" id="CHEBI:15378"/>
        <dbReference type="ChEBI" id="CHEBI:16526"/>
        <dbReference type="ChEBI" id="CHEBI:58613"/>
        <dbReference type="ChEBI" id="CHEBI:58866"/>
        <dbReference type="EC" id="4.1.1.48"/>
    </reaction>
</comment>
<dbReference type="EMBL" id="METP01000062">
    <property type="protein sequence ID" value="OGC03081.1"/>
    <property type="molecule type" value="Genomic_DNA"/>
</dbReference>
<accession>A0A1F4R4C0</accession>
<evidence type="ECO:0000256" key="9">
    <source>
        <dbReference type="HAMAP-Rule" id="MF_00134"/>
    </source>
</evidence>
<evidence type="ECO:0000313" key="12">
    <source>
        <dbReference type="Proteomes" id="UP000176938"/>
    </source>
</evidence>
<dbReference type="GO" id="GO:0004640">
    <property type="term" value="F:phosphoribosylanthranilate isomerase activity"/>
    <property type="evidence" value="ECO:0007669"/>
    <property type="project" value="TreeGrafter"/>
</dbReference>
<keyword evidence="7 9" id="KW-0057">Aromatic amino acid biosynthesis</keyword>
<gene>
    <name evidence="9" type="primary">trpC</name>
    <name evidence="11" type="ORF">A3H38_05045</name>
</gene>
<comment type="caution">
    <text evidence="11">The sequence shown here is derived from an EMBL/GenBank/DDBJ whole genome shotgun (WGS) entry which is preliminary data.</text>
</comment>
<dbReference type="InterPro" id="IPR045186">
    <property type="entry name" value="Indole-3-glycerol_P_synth"/>
</dbReference>
<evidence type="ECO:0000256" key="5">
    <source>
        <dbReference type="ARBA" id="ARBA00022793"/>
    </source>
</evidence>
<dbReference type="PROSITE" id="PS00614">
    <property type="entry name" value="IGPS"/>
    <property type="match status" value="1"/>
</dbReference>
<dbReference type="NCBIfam" id="NF001377">
    <property type="entry name" value="PRK00278.2-4"/>
    <property type="match status" value="1"/>
</dbReference>
<dbReference type="InterPro" id="IPR013798">
    <property type="entry name" value="Indole-3-glycerol_P_synth_dom"/>
</dbReference>
<evidence type="ECO:0000256" key="1">
    <source>
        <dbReference type="ARBA" id="ARBA00001633"/>
    </source>
</evidence>
<protein>
    <recommendedName>
        <fullName evidence="9">Indole-3-glycerol phosphate synthase</fullName>
        <shortName evidence="9">IGPS</shortName>
        <ecNumber evidence="9">4.1.1.48</ecNumber>
    </recommendedName>
</protein>
<dbReference type="InterPro" id="IPR013785">
    <property type="entry name" value="Aldolase_TIM"/>
</dbReference>
<evidence type="ECO:0000256" key="6">
    <source>
        <dbReference type="ARBA" id="ARBA00022822"/>
    </source>
</evidence>
<dbReference type="Gene3D" id="3.20.20.70">
    <property type="entry name" value="Aldolase class I"/>
    <property type="match status" value="1"/>
</dbReference>
<dbReference type="PANTHER" id="PTHR22854">
    <property type="entry name" value="TRYPTOPHAN BIOSYNTHESIS PROTEIN"/>
    <property type="match status" value="1"/>
</dbReference>
<evidence type="ECO:0000256" key="8">
    <source>
        <dbReference type="ARBA" id="ARBA00023239"/>
    </source>
</evidence>
<feature type="domain" description="Indole-3-glycerol phosphate synthase" evidence="10">
    <location>
        <begin position="3"/>
        <end position="253"/>
    </location>
</feature>
<evidence type="ECO:0000256" key="2">
    <source>
        <dbReference type="ARBA" id="ARBA00004696"/>
    </source>
</evidence>
<name>A0A1F4R4C0_UNCSA</name>
<comment type="similarity">
    <text evidence="3 9">Belongs to the TrpC family.</text>
</comment>
<sequence length="255" mass="28110">MILDEIILNKRQEIDALKERFAGKDPLKLVEELSQARAFLKKGKFSLIAEIKKASPSAGLIKQDYNPTTLGKVYEEGGASAISVLTDGKYFQGKLGHIKAAKDSTTVPILRKDFILDETQIYESRIAGADALLLIVRVLKNAELVKLIELTESLGMQTLVETHSAEEARRALRAGAKIIGINNRDLDTLEIDLQNTVRIMSEIPELKKRIIISESGIKTKEDVLVLQQVGVDGVLIGETLLKSDNIPAKIRELIG</sequence>
<dbReference type="InterPro" id="IPR001468">
    <property type="entry name" value="Indole-3-GlycerolPSynthase_CS"/>
</dbReference>
<keyword evidence="8 9" id="KW-0456">Lyase</keyword>
<evidence type="ECO:0000259" key="10">
    <source>
        <dbReference type="Pfam" id="PF00218"/>
    </source>
</evidence>
<organism evidence="11 12">
    <name type="scientific">candidate division WOR-1 bacterium RIFCSPLOWO2_02_FULL_46_20</name>
    <dbReference type="NCBI Taxonomy" id="1802567"/>
    <lineage>
        <taxon>Bacteria</taxon>
        <taxon>Bacillati</taxon>
        <taxon>Saganbacteria</taxon>
    </lineage>
</organism>
<dbReference type="InterPro" id="IPR011060">
    <property type="entry name" value="RibuloseP-bd_barrel"/>
</dbReference>
<evidence type="ECO:0000256" key="4">
    <source>
        <dbReference type="ARBA" id="ARBA00022605"/>
    </source>
</evidence>
<dbReference type="PANTHER" id="PTHR22854:SF2">
    <property type="entry name" value="INDOLE-3-GLYCEROL-PHOSPHATE SYNTHASE"/>
    <property type="match status" value="1"/>
</dbReference>
<keyword evidence="4 9" id="KW-0028">Amino-acid biosynthesis</keyword>
<dbReference type="FunFam" id="3.20.20.70:FF:000024">
    <property type="entry name" value="Indole-3-glycerol phosphate synthase"/>
    <property type="match status" value="1"/>
</dbReference>
<dbReference type="GO" id="GO:0000162">
    <property type="term" value="P:L-tryptophan biosynthetic process"/>
    <property type="evidence" value="ECO:0007669"/>
    <property type="project" value="UniProtKB-UniRule"/>
</dbReference>
<proteinExistence type="inferred from homology"/>
<evidence type="ECO:0000313" key="11">
    <source>
        <dbReference type="EMBL" id="OGC03081.1"/>
    </source>
</evidence>
<dbReference type="Pfam" id="PF00218">
    <property type="entry name" value="IGPS"/>
    <property type="match status" value="1"/>
</dbReference>
<dbReference type="AlphaFoldDB" id="A0A1F4R4C0"/>
<evidence type="ECO:0000256" key="7">
    <source>
        <dbReference type="ARBA" id="ARBA00023141"/>
    </source>
</evidence>
<dbReference type="HAMAP" id="MF_00134_A">
    <property type="entry name" value="IGPS_A"/>
    <property type="match status" value="1"/>
</dbReference>